<protein>
    <submittedName>
        <fullName evidence="1">Uncharacterized protein</fullName>
    </submittedName>
</protein>
<evidence type="ECO:0000313" key="1">
    <source>
        <dbReference type="EMBL" id="MBB5493961.1"/>
    </source>
</evidence>
<comment type="caution">
    <text evidence="1">The sequence shown here is derived from an EMBL/GenBank/DDBJ whole genome shotgun (WGS) entry which is preliminary data.</text>
</comment>
<proteinExistence type="predicted"/>
<keyword evidence="2" id="KW-1185">Reference proteome</keyword>
<dbReference type="AlphaFoldDB" id="A0A840WLT8"/>
<dbReference type="EMBL" id="JACHDO010000001">
    <property type="protein sequence ID" value="MBB5493961.1"/>
    <property type="molecule type" value="Genomic_DNA"/>
</dbReference>
<reference evidence="1 2" key="1">
    <citation type="submission" date="2020-08" db="EMBL/GenBank/DDBJ databases">
        <title>Sequencing the genomes of 1000 actinobacteria strains.</title>
        <authorList>
            <person name="Klenk H.-P."/>
        </authorList>
    </citation>
    <scope>NUCLEOTIDE SEQUENCE [LARGE SCALE GENOMIC DNA]</scope>
    <source>
        <strain evidence="1 2">DSM 44598</strain>
    </source>
</reference>
<organism evidence="1 2">
    <name type="scientific">Nocardiopsis metallicus</name>
    <dbReference type="NCBI Taxonomy" id="179819"/>
    <lineage>
        <taxon>Bacteria</taxon>
        <taxon>Bacillati</taxon>
        <taxon>Actinomycetota</taxon>
        <taxon>Actinomycetes</taxon>
        <taxon>Streptosporangiales</taxon>
        <taxon>Nocardiopsidaceae</taxon>
        <taxon>Nocardiopsis</taxon>
    </lineage>
</organism>
<gene>
    <name evidence="1" type="ORF">HNR07_005098</name>
</gene>
<sequence length="36" mass="3884">MPVRDQRKGGAPRLYGERLALDAIGSDASAISPCRR</sequence>
<accession>A0A840WLT8</accession>
<evidence type="ECO:0000313" key="2">
    <source>
        <dbReference type="Proteomes" id="UP000579647"/>
    </source>
</evidence>
<dbReference type="Proteomes" id="UP000579647">
    <property type="component" value="Unassembled WGS sequence"/>
</dbReference>
<name>A0A840WLT8_9ACTN</name>